<feature type="repeat" description="Pumilio" evidence="4">
    <location>
        <begin position="279"/>
        <end position="314"/>
    </location>
</feature>
<dbReference type="PROSITE" id="PS50303">
    <property type="entry name" value="PUM_HD"/>
    <property type="match status" value="1"/>
</dbReference>
<dbReference type="Pfam" id="PF22493">
    <property type="entry name" value="PUF_NOP9"/>
    <property type="match status" value="1"/>
</dbReference>
<dbReference type="SUPFAM" id="SSF48371">
    <property type="entry name" value="ARM repeat"/>
    <property type="match status" value="1"/>
</dbReference>
<proteinExistence type="predicted"/>
<evidence type="ECO:0000313" key="7">
    <source>
        <dbReference type="Proteomes" id="UP000663760"/>
    </source>
</evidence>
<reference evidence="6" key="1">
    <citation type="submission" date="2020-02" db="EMBL/GenBank/DDBJ databases">
        <authorList>
            <person name="Scholz U."/>
            <person name="Mascher M."/>
            <person name="Fiebig A."/>
        </authorList>
    </citation>
    <scope>NUCLEOTIDE SEQUENCE</scope>
</reference>
<accession>A0A7I8KDM5</accession>
<dbReference type="EMBL" id="LR746267">
    <property type="protein sequence ID" value="CAA7395105.1"/>
    <property type="molecule type" value="Genomic_DNA"/>
</dbReference>
<dbReference type="InterPro" id="IPR001313">
    <property type="entry name" value="Pumilio_RNA-bd_rpt"/>
</dbReference>
<comment type="function">
    <text evidence="3">Sequence-specific RNA-binding protein that regulates translation and mRNA stability by binding the 3'-UTR of target mRNAs.</text>
</comment>
<feature type="repeat" description="Pumilio" evidence="4">
    <location>
        <begin position="387"/>
        <end position="424"/>
    </location>
</feature>
<dbReference type="OrthoDB" id="668540at2759"/>
<dbReference type="FunFam" id="1.25.10.10:FF:000237">
    <property type="entry name" value="Pumilio homolog 9"/>
    <property type="match status" value="1"/>
</dbReference>
<evidence type="ECO:0000256" key="1">
    <source>
        <dbReference type="ARBA" id="ARBA00022737"/>
    </source>
</evidence>
<feature type="domain" description="PUM-HD" evidence="5">
    <location>
        <begin position="106"/>
        <end position="447"/>
    </location>
</feature>
<dbReference type="GO" id="GO:0003729">
    <property type="term" value="F:mRNA binding"/>
    <property type="evidence" value="ECO:0007669"/>
    <property type="project" value="TreeGrafter"/>
</dbReference>
<feature type="repeat" description="Pumilio" evidence="4">
    <location>
        <begin position="351"/>
        <end position="386"/>
    </location>
</feature>
<dbReference type="InterPro" id="IPR033712">
    <property type="entry name" value="Pumilio_RNA-bd"/>
</dbReference>
<feature type="repeat" description="Pumilio" evidence="4">
    <location>
        <begin position="243"/>
        <end position="278"/>
    </location>
</feature>
<evidence type="ECO:0000256" key="4">
    <source>
        <dbReference type="PROSITE-ProRule" id="PRU00317"/>
    </source>
</evidence>
<feature type="repeat" description="Pumilio" evidence="4">
    <location>
        <begin position="131"/>
        <end position="166"/>
    </location>
</feature>
<feature type="repeat" description="Pumilio" evidence="4">
    <location>
        <begin position="167"/>
        <end position="203"/>
    </location>
</feature>
<dbReference type="InterPro" id="IPR033133">
    <property type="entry name" value="PUM-HD"/>
</dbReference>
<keyword evidence="7" id="KW-1185">Reference proteome</keyword>
<gene>
    <name evidence="6" type="ORF">SI8410_04005766</name>
</gene>
<feature type="repeat" description="Pumilio" evidence="4">
    <location>
        <begin position="315"/>
        <end position="350"/>
    </location>
</feature>
<dbReference type="InterPro" id="IPR016024">
    <property type="entry name" value="ARM-type_fold"/>
</dbReference>
<sequence>MDLLASHRNSFDSNDLWDVVTPPISPQTVLTDSQPGISHLHQQKGLSPNDCDLHYLTPMRNSQGMNRFSCEDSFIIHQKELPCEVGNNGNLTQMVGGLSSRGAPPLTARILQSPRPYHKPYMMQKFESLADIQGSIPLVAKDQHGCRYLQRIFDEGTEEEKEMIFNEILYHVPELMVNPFGNYLMQKILGVCTEKQRLEVVFFLTKNPTDLVKIALNMHGTRALQKLIEVLKNEEETSLVISAIKSSFLNLVTDPNGNHVVQRCLRHFSDEQSKFIFEAAASHCVDIATHRHGCCVLQQCIAHSTGKHQEKLLTEVCRNGFTLAQDAYGNYAVQYILDTKNRSAMETLKSEFKGNYAQLSTQKFSSNVVEKCLRAFDETGKKTIVSELLSASCFDHLMQDPYANYVIQSALLVCKGQLRTSLVDAIRSRSVLRSNPYCKGIFNLVKK</sequence>
<evidence type="ECO:0000313" key="6">
    <source>
        <dbReference type="EMBL" id="CAA7395105.1"/>
    </source>
</evidence>
<keyword evidence="2" id="KW-0810">Translation regulation</keyword>
<evidence type="ECO:0000256" key="3">
    <source>
        <dbReference type="ARBA" id="ARBA00058490"/>
    </source>
</evidence>
<dbReference type="GO" id="GO:0005737">
    <property type="term" value="C:cytoplasm"/>
    <property type="evidence" value="ECO:0007669"/>
    <property type="project" value="TreeGrafter"/>
</dbReference>
<dbReference type="PROSITE" id="PS50302">
    <property type="entry name" value="PUM"/>
    <property type="match status" value="8"/>
</dbReference>
<evidence type="ECO:0000259" key="5">
    <source>
        <dbReference type="PROSITE" id="PS50303"/>
    </source>
</evidence>
<dbReference type="PANTHER" id="PTHR12537:SF13">
    <property type="entry name" value="PUMILIO HOMOLOGY DOMAIN FAMILY MEMBER 4"/>
    <property type="match status" value="1"/>
</dbReference>
<keyword evidence="1" id="KW-0677">Repeat</keyword>
<dbReference type="SMART" id="SM00025">
    <property type="entry name" value="Pumilio"/>
    <property type="match status" value="8"/>
</dbReference>
<dbReference type="Proteomes" id="UP000663760">
    <property type="component" value="Chromosome 4"/>
</dbReference>
<name>A0A7I8KDM5_SPIIN</name>
<dbReference type="GO" id="GO:0006417">
    <property type="term" value="P:regulation of translation"/>
    <property type="evidence" value="ECO:0007669"/>
    <property type="project" value="UniProtKB-KW"/>
</dbReference>
<dbReference type="InterPro" id="IPR011989">
    <property type="entry name" value="ARM-like"/>
</dbReference>
<protein>
    <recommendedName>
        <fullName evidence="5">PUM-HD domain-containing protein</fullName>
    </recommendedName>
</protein>
<dbReference type="CDD" id="cd07920">
    <property type="entry name" value="Pumilio"/>
    <property type="match status" value="1"/>
</dbReference>
<evidence type="ECO:0000256" key="2">
    <source>
        <dbReference type="ARBA" id="ARBA00022845"/>
    </source>
</evidence>
<dbReference type="PANTHER" id="PTHR12537">
    <property type="entry name" value="RNA BINDING PROTEIN PUMILIO-RELATED"/>
    <property type="match status" value="1"/>
</dbReference>
<dbReference type="Gene3D" id="1.25.10.10">
    <property type="entry name" value="Leucine-rich Repeat Variant"/>
    <property type="match status" value="1"/>
</dbReference>
<organism evidence="6 7">
    <name type="scientific">Spirodela intermedia</name>
    <name type="common">Intermediate duckweed</name>
    <dbReference type="NCBI Taxonomy" id="51605"/>
    <lineage>
        <taxon>Eukaryota</taxon>
        <taxon>Viridiplantae</taxon>
        <taxon>Streptophyta</taxon>
        <taxon>Embryophyta</taxon>
        <taxon>Tracheophyta</taxon>
        <taxon>Spermatophyta</taxon>
        <taxon>Magnoliopsida</taxon>
        <taxon>Liliopsida</taxon>
        <taxon>Araceae</taxon>
        <taxon>Lemnoideae</taxon>
        <taxon>Spirodela</taxon>
    </lineage>
</organism>
<dbReference type="Pfam" id="PF00806">
    <property type="entry name" value="PUF"/>
    <property type="match status" value="1"/>
</dbReference>
<dbReference type="AlphaFoldDB" id="A0A7I8KDM5"/>
<feature type="repeat" description="Pumilio" evidence="4">
    <location>
        <begin position="206"/>
        <end position="242"/>
    </location>
</feature>